<dbReference type="InterPro" id="IPR002637">
    <property type="entry name" value="RdgB/HAM1"/>
</dbReference>
<keyword evidence="3 13" id="KW-0963">Cytoplasm</keyword>
<sequence length="652" mass="72768">MSSNQDNSSKKDEELSDEEMRKLLQPNPSHKEMIELVKTHFASSPDDTVAVKKDLDSYDDCNFWMTIGSTDYLVKVHNGVESKDTIRAMQHNDQDSVIHFQYAVMKALGDAGIPASNPIFPNSNNKPNNNNNNQMLSVPLPVLSKEHSPCPLIVSVYSWVKGTTMSALSVLPVECLADAGRLLGKMHQTFDSQRDTKSMPKSAKRFHQWDGKHTKEIQSFVKYIDNDRRRHMIQSIIDAFDTTLLQNNTAVQLFRTSVNHGDFNDANILLNDKFKVSGVIDFGDSVESWTVLDVAVAMAYAMLSPYGKPGRAISAAAAVLRGFHAVYPLTDVERQHLGLLIACRLACSVTLGAYSYQQNPENKYLLMHAEPGWKTLEFLWGYDDDNSNKRVQVGKAMNRLFDMACAKAGGANDDAVDVIDCGDLTVADEYLLLDSMQQQRPGTEEPLLKRQKLSSNTNKDEKVITFVTGNKKKLEEVQRILFADKDAKKQSTFALTNKKIDLPELQGDPIEIAKKKCEEAAKTIHGPVITEDTSLCFMSLKELPGPYIKWFLDKCGHDGLNKMIGAYDDKSAYAQTVVAYCEGPGKEVLTFDGRTMGKVVPARGKLDFGWDPIFEPDEGGGKTYAEMSKDEKDAISHRSRAFAKLKEYLLQS</sequence>
<evidence type="ECO:0000256" key="3">
    <source>
        <dbReference type="ARBA" id="ARBA00022490"/>
    </source>
</evidence>
<comment type="catalytic activity">
    <reaction evidence="12">
        <text>N(6)-hydroxy-dATP + H2O = N(6)-hydroxy-dAMP + diphosphate + H(+)</text>
        <dbReference type="Rhea" id="RHEA:83971"/>
        <dbReference type="ChEBI" id="CHEBI:15377"/>
        <dbReference type="ChEBI" id="CHEBI:15378"/>
        <dbReference type="ChEBI" id="CHEBI:33019"/>
        <dbReference type="ChEBI" id="CHEBI:233529"/>
        <dbReference type="ChEBI" id="CHEBI:233530"/>
    </reaction>
    <physiologicalReaction direction="left-to-right" evidence="12">
        <dbReference type="Rhea" id="RHEA:83972"/>
    </physiologicalReaction>
</comment>
<evidence type="ECO:0000256" key="14">
    <source>
        <dbReference type="RuleBase" id="RU003781"/>
    </source>
</evidence>
<name>A0A9N8EH97_9STRA</name>
<keyword evidence="5 13" id="KW-0547">Nucleotide-binding</keyword>
<dbReference type="InterPro" id="IPR011009">
    <property type="entry name" value="Kinase-like_dom_sf"/>
</dbReference>
<gene>
    <name evidence="17" type="ORF">SEMRO_1096_G240820.1</name>
</gene>
<keyword evidence="4 13" id="KW-0479">Metal-binding</keyword>
<evidence type="ECO:0000256" key="7">
    <source>
        <dbReference type="ARBA" id="ARBA00022842"/>
    </source>
</evidence>
<proteinExistence type="inferred from homology"/>
<dbReference type="SUPFAM" id="SSF56112">
    <property type="entry name" value="Protein kinase-like (PK-like)"/>
    <property type="match status" value="1"/>
</dbReference>
<reference evidence="17" key="1">
    <citation type="submission" date="2020-06" db="EMBL/GenBank/DDBJ databases">
        <authorList>
            <consortium name="Plant Systems Biology data submission"/>
        </authorList>
    </citation>
    <scope>NUCLEOTIDE SEQUENCE</scope>
    <source>
        <strain evidence="17">D6</strain>
    </source>
</reference>
<evidence type="ECO:0000256" key="5">
    <source>
        <dbReference type="ARBA" id="ARBA00022741"/>
    </source>
</evidence>
<dbReference type="NCBIfam" id="TIGR00042">
    <property type="entry name" value="RdgB/HAM1 family non-canonical purine NTP pyrophosphatase"/>
    <property type="match status" value="1"/>
</dbReference>
<dbReference type="Proteomes" id="UP001153069">
    <property type="component" value="Unassembled WGS sequence"/>
</dbReference>
<feature type="binding site" evidence="13">
    <location>
        <position position="632"/>
    </location>
    <ligand>
        <name>ITP</name>
        <dbReference type="ChEBI" id="CHEBI:61402"/>
    </ligand>
</feature>
<evidence type="ECO:0000256" key="4">
    <source>
        <dbReference type="ARBA" id="ARBA00022723"/>
    </source>
</evidence>
<evidence type="ECO:0000313" key="18">
    <source>
        <dbReference type="Proteomes" id="UP001153069"/>
    </source>
</evidence>
<keyword evidence="8 13" id="KW-0546">Nucleotide metabolism</keyword>
<dbReference type="Gene3D" id="3.90.1200.10">
    <property type="match status" value="1"/>
</dbReference>
<evidence type="ECO:0000256" key="8">
    <source>
        <dbReference type="ARBA" id="ARBA00023080"/>
    </source>
</evidence>
<feature type="binding site" evidence="13">
    <location>
        <begin position="532"/>
        <end position="533"/>
    </location>
    <ligand>
        <name>ITP</name>
        <dbReference type="ChEBI" id="CHEBI:61402"/>
    </ligand>
</feature>
<dbReference type="EC" id="3.6.1.66" evidence="13"/>
<feature type="binding site" evidence="13">
    <location>
        <begin position="637"/>
        <end position="638"/>
    </location>
    <ligand>
        <name>ITP</name>
        <dbReference type="ChEBI" id="CHEBI:61402"/>
    </ligand>
</feature>
<feature type="binding site" evidence="13">
    <location>
        <position position="504"/>
    </location>
    <ligand>
        <name>Mg(2+)</name>
        <dbReference type="ChEBI" id="CHEBI:18420"/>
    </ligand>
</feature>
<feature type="compositionally biased region" description="Basic and acidic residues" evidence="15">
    <location>
        <begin position="8"/>
        <end position="22"/>
    </location>
</feature>
<comment type="subcellular location">
    <subcellularLocation>
        <location evidence="1 13">Cytoplasm</location>
    </subcellularLocation>
</comment>
<feature type="binding site" evidence="13">
    <location>
        <position position="532"/>
    </location>
    <ligand>
        <name>Mg(2+)</name>
        <dbReference type="ChEBI" id="CHEBI:18420"/>
    </ligand>
</feature>
<evidence type="ECO:0000259" key="16">
    <source>
        <dbReference type="Pfam" id="PF01636"/>
    </source>
</evidence>
<protein>
    <recommendedName>
        <fullName evidence="13">Inosine triphosphate pyrophosphatase</fullName>
        <shortName evidence="13">ITPase</shortName>
        <shortName evidence="13">Inosine triphosphatase</shortName>
        <ecNumber evidence="13">3.6.1.66</ecNumber>
    </recommendedName>
    <alternativeName>
        <fullName evidence="13">Non-canonical purine NTP pyrophosphatase</fullName>
    </alternativeName>
    <alternativeName>
        <fullName evidence="13">Non-standard purine NTP pyrophosphatase</fullName>
    </alternativeName>
    <alternativeName>
        <fullName evidence="13">Nucleoside-triphosphate diphosphatase</fullName>
    </alternativeName>
    <alternativeName>
        <fullName evidence="13">Nucleoside-triphosphate pyrophosphatase</fullName>
        <shortName evidence="13">NTPase</shortName>
    </alternativeName>
    <alternativeName>
        <fullName evidence="13">XTP/dITP diphosphatase</fullName>
    </alternativeName>
</protein>
<dbReference type="HAMAP" id="MF_03148">
    <property type="entry name" value="HAM1_NTPase"/>
    <property type="match status" value="1"/>
</dbReference>
<dbReference type="GO" id="GO:0009117">
    <property type="term" value="P:nucleotide metabolic process"/>
    <property type="evidence" value="ECO:0007669"/>
    <property type="project" value="UniProtKB-KW"/>
</dbReference>
<dbReference type="CDD" id="cd00515">
    <property type="entry name" value="HAM1"/>
    <property type="match status" value="1"/>
</dbReference>
<evidence type="ECO:0000256" key="10">
    <source>
        <dbReference type="ARBA" id="ARBA00093218"/>
    </source>
</evidence>
<evidence type="ECO:0000256" key="13">
    <source>
        <dbReference type="HAMAP-Rule" id="MF_03148"/>
    </source>
</evidence>
<comment type="similarity">
    <text evidence="2 13 14">Belongs to the HAM1 NTPase family.</text>
</comment>
<comment type="catalytic activity">
    <reaction evidence="11">
        <text>dITP + H2O = dIMP + diphosphate + H(+)</text>
        <dbReference type="Rhea" id="RHEA:28342"/>
        <dbReference type="ChEBI" id="CHEBI:15377"/>
        <dbReference type="ChEBI" id="CHEBI:15378"/>
        <dbReference type="ChEBI" id="CHEBI:33019"/>
        <dbReference type="ChEBI" id="CHEBI:61194"/>
        <dbReference type="ChEBI" id="CHEBI:61382"/>
        <dbReference type="EC" id="3.6.1.66"/>
    </reaction>
    <physiologicalReaction direction="left-to-right" evidence="11">
        <dbReference type="Rhea" id="RHEA:28343"/>
    </physiologicalReaction>
</comment>
<dbReference type="SUPFAM" id="SSF52972">
    <property type="entry name" value="ITPase-like"/>
    <property type="match status" value="1"/>
</dbReference>
<evidence type="ECO:0000313" key="17">
    <source>
        <dbReference type="EMBL" id="CAB9520365.1"/>
    </source>
</evidence>
<keyword evidence="6 13" id="KW-0378">Hydrolase</keyword>
<dbReference type="PANTHER" id="PTHR11067">
    <property type="entry name" value="INOSINE TRIPHOSPHATE PYROPHOSPHATASE/HAM1 PROTEIN"/>
    <property type="match status" value="1"/>
</dbReference>
<keyword evidence="18" id="KW-1185">Reference proteome</keyword>
<feature type="binding site" evidence="13">
    <location>
        <begin position="468"/>
        <end position="473"/>
    </location>
    <ligand>
        <name>ITP</name>
        <dbReference type="ChEBI" id="CHEBI:61402"/>
    </ligand>
</feature>
<feature type="binding site" evidence="13">
    <location>
        <position position="516"/>
    </location>
    <ligand>
        <name>ITP</name>
        <dbReference type="ChEBI" id="CHEBI:61402"/>
    </ligand>
</feature>
<comment type="catalytic activity">
    <reaction evidence="13">
        <text>XTP + H2O = XMP + diphosphate + H(+)</text>
        <dbReference type="Rhea" id="RHEA:28610"/>
        <dbReference type="ChEBI" id="CHEBI:15377"/>
        <dbReference type="ChEBI" id="CHEBI:15378"/>
        <dbReference type="ChEBI" id="CHEBI:33019"/>
        <dbReference type="ChEBI" id="CHEBI:57464"/>
        <dbReference type="ChEBI" id="CHEBI:61314"/>
        <dbReference type="EC" id="3.6.1.66"/>
    </reaction>
</comment>
<dbReference type="EMBL" id="CAICTM010001094">
    <property type="protein sequence ID" value="CAB9520365.1"/>
    <property type="molecule type" value="Genomic_DNA"/>
</dbReference>
<comment type="subunit">
    <text evidence="13">Homodimer.</text>
</comment>
<dbReference type="AlphaFoldDB" id="A0A9N8EH97"/>
<feature type="domain" description="Aminoglycoside phosphotransferase" evidence="16">
    <location>
        <begin position="59"/>
        <end position="302"/>
    </location>
</feature>
<dbReference type="GO" id="GO:0005737">
    <property type="term" value="C:cytoplasm"/>
    <property type="evidence" value="ECO:0007669"/>
    <property type="project" value="UniProtKB-SubCell"/>
</dbReference>
<dbReference type="FunFam" id="3.90.950.10:FF:000003">
    <property type="entry name" value="Inosine triphosphate pyrophosphatase"/>
    <property type="match status" value="1"/>
</dbReference>
<evidence type="ECO:0000256" key="11">
    <source>
        <dbReference type="ARBA" id="ARBA00093255"/>
    </source>
</evidence>
<dbReference type="GO" id="GO:0036220">
    <property type="term" value="F:ITP diphosphatase activity"/>
    <property type="evidence" value="ECO:0007669"/>
    <property type="project" value="UniProtKB-UniRule"/>
</dbReference>
<evidence type="ECO:0000256" key="9">
    <source>
        <dbReference type="ARBA" id="ARBA00054940"/>
    </source>
</evidence>
<comment type="catalytic activity">
    <reaction evidence="10">
        <text>ITP + H2O = IMP + diphosphate + H(+)</text>
        <dbReference type="Rhea" id="RHEA:29399"/>
        <dbReference type="ChEBI" id="CHEBI:15377"/>
        <dbReference type="ChEBI" id="CHEBI:15378"/>
        <dbReference type="ChEBI" id="CHEBI:33019"/>
        <dbReference type="ChEBI" id="CHEBI:58053"/>
        <dbReference type="ChEBI" id="CHEBI:61402"/>
        <dbReference type="EC" id="3.6.1.66"/>
    </reaction>
    <physiologicalReaction direction="left-to-right" evidence="10">
        <dbReference type="Rhea" id="RHEA:29400"/>
    </physiologicalReaction>
</comment>
<comment type="caution">
    <text evidence="17">The sequence shown here is derived from an EMBL/GenBank/DDBJ whole genome shotgun (WGS) entry which is preliminary data.</text>
</comment>
<evidence type="ECO:0000256" key="6">
    <source>
        <dbReference type="ARBA" id="ARBA00022801"/>
    </source>
</evidence>
<dbReference type="PANTHER" id="PTHR11067:SF9">
    <property type="entry name" value="INOSINE TRIPHOSPHATE PYROPHOSPHATASE"/>
    <property type="match status" value="1"/>
</dbReference>
<dbReference type="InterPro" id="IPR029001">
    <property type="entry name" value="ITPase-like_fam"/>
</dbReference>
<dbReference type="GO" id="GO:0046872">
    <property type="term" value="F:metal ion binding"/>
    <property type="evidence" value="ECO:0007669"/>
    <property type="project" value="UniProtKB-KW"/>
</dbReference>
<dbReference type="GO" id="GO:0009204">
    <property type="term" value="P:deoxyribonucleoside triphosphate catabolic process"/>
    <property type="evidence" value="ECO:0007669"/>
    <property type="project" value="UniProtKB-UniRule"/>
</dbReference>
<feature type="region of interest" description="Disordered" evidence="15">
    <location>
        <begin position="1"/>
        <end position="29"/>
    </location>
</feature>
<comment type="function">
    <text evidence="13">Pyrophosphatase that hydrolyzes non-canonical purine nucleotides such as inosine triphosphate (ITP), deoxyinosine triphosphate (dITP) or xanthosine 5'-triphosphate (XTP) to their respective monophosphate derivatives. The enzyme does not distinguish between the deoxy- and ribose forms. Probably excludes non-canonical purines from RNA and DNA precursor pools, thus preventing their incorporation into RNA and DNA and avoiding chromosomal lesions.</text>
</comment>
<dbReference type="Pfam" id="PF01636">
    <property type="entry name" value="APH"/>
    <property type="match status" value="1"/>
</dbReference>
<dbReference type="InterPro" id="IPR027502">
    <property type="entry name" value="ITPase"/>
</dbReference>
<dbReference type="OrthoDB" id="6288734at2759"/>
<keyword evidence="13" id="KW-0464">Manganese</keyword>
<organism evidence="17 18">
    <name type="scientific">Seminavis robusta</name>
    <dbReference type="NCBI Taxonomy" id="568900"/>
    <lineage>
        <taxon>Eukaryota</taxon>
        <taxon>Sar</taxon>
        <taxon>Stramenopiles</taxon>
        <taxon>Ochrophyta</taxon>
        <taxon>Bacillariophyta</taxon>
        <taxon>Bacillariophyceae</taxon>
        <taxon>Bacillariophycidae</taxon>
        <taxon>Naviculales</taxon>
        <taxon>Naviculaceae</taxon>
        <taxon>Seminavis</taxon>
    </lineage>
</organism>
<evidence type="ECO:0000256" key="15">
    <source>
        <dbReference type="SAM" id="MobiDB-lite"/>
    </source>
</evidence>
<dbReference type="GO" id="GO:0035870">
    <property type="term" value="F:dITP diphosphatase activity"/>
    <property type="evidence" value="ECO:0007669"/>
    <property type="project" value="UniProtKB-UniRule"/>
</dbReference>
<comment type="cofactor">
    <cofactor evidence="13">
        <name>Mg(2+)</name>
        <dbReference type="ChEBI" id="CHEBI:18420"/>
    </cofactor>
    <cofactor evidence="13">
        <name>Mn(2+)</name>
        <dbReference type="ChEBI" id="CHEBI:29035"/>
    </cofactor>
    <text evidence="13">Binds 1 divalent metal cation per subunit; can use either Mg(2+) or Mn(2+).</text>
</comment>
<dbReference type="Pfam" id="PF01725">
    <property type="entry name" value="Ham1p_like"/>
    <property type="match status" value="1"/>
</dbReference>
<dbReference type="GO" id="GO:0036222">
    <property type="term" value="F:XTP diphosphatase activity"/>
    <property type="evidence" value="ECO:0007669"/>
    <property type="project" value="UniProtKB-UniRule"/>
</dbReference>
<comment type="function">
    <text evidence="9">Pyrophosphatase that hydrolyzes the non-canonical purine nucleotides inosine triphosphate (ITP), deoxyinosine triphosphate (dITP) as well as 2'-deoxy-N-6-hydroxylaminopurine triphosphate (dHAPTP) and xanthosine 5'-triphosphate (XTP) to their respective monophosphate derivatives. The enzyme does not distinguish between the deoxy- and ribose forms. Probably excludes non-canonical purines from RNA and DNA precursor pools, thus preventing their incorporation into RNA and DNA and avoiding chromosomal lesions.</text>
</comment>
<evidence type="ECO:0000256" key="1">
    <source>
        <dbReference type="ARBA" id="ARBA00004496"/>
    </source>
</evidence>
<accession>A0A9N8EH97</accession>
<feature type="binding site" evidence="13">
    <location>
        <begin position="608"/>
        <end position="611"/>
    </location>
    <ligand>
        <name>ITP</name>
        <dbReference type="ChEBI" id="CHEBI:61402"/>
    </ligand>
</feature>
<dbReference type="GO" id="GO:0000166">
    <property type="term" value="F:nucleotide binding"/>
    <property type="evidence" value="ECO:0007669"/>
    <property type="project" value="UniProtKB-KW"/>
</dbReference>
<dbReference type="Gene3D" id="3.90.950.10">
    <property type="match status" value="1"/>
</dbReference>
<evidence type="ECO:0000256" key="2">
    <source>
        <dbReference type="ARBA" id="ARBA00008023"/>
    </source>
</evidence>
<dbReference type="InterPro" id="IPR002575">
    <property type="entry name" value="Aminoglycoside_PTrfase"/>
</dbReference>
<evidence type="ECO:0000256" key="12">
    <source>
        <dbReference type="ARBA" id="ARBA00093271"/>
    </source>
</evidence>
<keyword evidence="7 13" id="KW-0460">Magnesium</keyword>